<organism evidence="2 3">
    <name type="scientific">Tunturiibacter lichenicola</name>
    <dbReference type="NCBI Taxonomy" id="2051959"/>
    <lineage>
        <taxon>Bacteria</taxon>
        <taxon>Pseudomonadati</taxon>
        <taxon>Acidobacteriota</taxon>
        <taxon>Terriglobia</taxon>
        <taxon>Terriglobales</taxon>
        <taxon>Acidobacteriaceae</taxon>
        <taxon>Tunturiibacter</taxon>
    </lineage>
</organism>
<evidence type="ECO:0000256" key="1">
    <source>
        <dbReference type="SAM" id="MobiDB-lite"/>
    </source>
</evidence>
<reference evidence="2 3" key="1">
    <citation type="submission" date="2020-07" db="EMBL/GenBank/DDBJ databases">
        <title>Genomic Encyclopedia of Type Strains, Phase IV (KMG-V): Genome sequencing to study the core and pangenomes of soil and plant-associated prokaryotes.</title>
        <authorList>
            <person name="Whitman W."/>
        </authorList>
    </citation>
    <scope>NUCLEOTIDE SEQUENCE [LARGE SCALE GENOMIC DNA]</scope>
    <source>
        <strain evidence="2 3">M8UP30</strain>
    </source>
</reference>
<dbReference type="Proteomes" id="UP000534186">
    <property type="component" value="Unassembled WGS sequence"/>
</dbReference>
<feature type="region of interest" description="Disordered" evidence="1">
    <location>
        <begin position="66"/>
        <end position="91"/>
    </location>
</feature>
<name>A0A7Y9NL28_9BACT</name>
<evidence type="ECO:0000313" key="2">
    <source>
        <dbReference type="EMBL" id="NYF50798.1"/>
    </source>
</evidence>
<dbReference type="EMBL" id="JACCCV010000001">
    <property type="protein sequence ID" value="NYF50798.1"/>
    <property type="molecule type" value="Genomic_DNA"/>
</dbReference>
<sequence length="91" mass="9818">MHTFSLHFRHESPDGPWIASCPVQADLEGFSGLTRSFASEGAMVTALEAAGVKIDRSRKALDEVQNGHASSLEISQNEAQKLGILHTDSPE</sequence>
<accession>A0A7Y9NL28</accession>
<comment type="caution">
    <text evidence="2">The sequence shown here is derived from an EMBL/GenBank/DDBJ whole genome shotgun (WGS) entry which is preliminary data.</text>
</comment>
<protein>
    <submittedName>
        <fullName evidence="2">Uncharacterized protein</fullName>
    </submittedName>
</protein>
<proteinExistence type="predicted"/>
<evidence type="ECO:0000313" key="3">
    <source>
        <dbReference type="Proteomes" id="UP000534186"/>
    </source>
</evidence>
<gene>
    <name evidence="2" type="ORF">HDF12_001163</name>
</gene>
<dbReference type="AlphaFoldDB" id="A0A7Y9NL28"/>
<feature type="compositionally biased region" description="Polar residues" evidence="1">
    <location>
        <begin position="67"/>
        <end position="79"/>
    </location>
</feature>